<dbReference type="Pfam" id="PF03575">
    <property type="entry name" value="Peptidase_S51"/>
    <property type="match status" value="1"/>
</dbReference>
<evidence type="ECO:0000256" key="1">
    <source>
        <dbReference type="ARBA" id="ARBA00006534"/>
    </source>
</evidence>
<proteinExistence type="inferred from homology"/>
<dbReference type="EMBL" id="MHCP01000009">
    <property type="protein sequence ID" value="OGY24444.1"/>
    <property type="molecule type" value="Genomic_DNA"/>
</dbReference>
<accession>A0A1G1W9Z7</accession>
<dbReference type="PANTHER" id="PTHR20842:SF0">
    <property type="entry name" value="ALPHA-ASPARTYL DIPEPTIDASE"/>
    <property type="match status" value="1"/>
</dbReference>
<dbReference type="InterPro" id="IPR005320">
    <property type="entry name" value="Peptidase_S51"/>
</dbReference>
<reference evidence="5 6" key="1">
    <citation type="journal article" date="2016" name="Nat. Commun.">
        <title>Thousands of microbial genomes shed light on interconnected biogeochemical processes in an aquifer system.</title>
        <authorList>
            <person name="Anantharaman K."/>
            <person name="Brown C.T."/>
            <person name="Hug L.A."/>
            <person name="Sharon I."/>
            <person name="Castelle C.J."/>
            <person name="Probst A.J."/>
            <person name="Thomas B.C."/>
            <person name="Singh A."/>
            <person name="Wilkins M.J."/>
            <person name="Karaoz U."/>
            <person name="Brodie E.L."/>
            <person name="Williams K.H."/>
            <person name="Hubbard S.S."/>
            <person name="Banfield J.F."/>
        </authorList>
    </citation>
    <scope>NUCLEOTIDE SEQUENCE [LARGE SCALE GENOMIC DNA]</scope>
</reference>
<dbReference type="InterPro" id="IPR029062">
    <property type="entry name" value="Class_I_gatase-like"/>
</dbReference>
<keyword evidence="4" id="KW-0720">Serine protease</keyword>
<dbReference type="CDD" id="cd03146">
    <property type="entry name" value="GAT1_Peptidase_E"/>
    <property type="match status" value="1"/>
</dbReference>
<evidence type="ECO:0000256" key="2">
    <source>
        <dbReference type="ARBA" id="ARBA00022670"/>
    </source>
</evidence>
<gene>
    <name evidence="5" type="ORF">A2172_01645</name>
</gene>
<sequence length="229" mass="25712">MRLLLISNSGKPLYWWCKKEIADFVKNEEVTFISAATVYSCVEYYQKAQNILKEVGVKLNHLILDQKTEELIDRTSVFLVGGGNTYQLISQLKKRGLLDKIKRQVKKGASYIGLSAGANIAGPNILTTNDWNVMGSVVFEGLGLIPFNINPHYSTPQDKILSSAEARDERIEEYLVFNKNPVVALEEQTFLKVESNKVQVGGDGKAKVFIKNQKPKEFKPGDNLDFILL</sequence>
<evidence type="ECO:0000313" key="5">
    <source>
        <dbReference type="EMBL" id="OGY24444.1"/>
    </source>
</evidence>
<evidence type="ECO:0008006" key="7">
    <source>
        <dbReference type="Google" id="ProtNLM"/>
    </source>
</evidence>
<evidence type="ECO:0000313" key="6">
    <source>
        <dbReference type="Proteomes" id="UP000176631"/>
    </source>
</evidence>
<dbReference type="NCBIfam" id="NF003642">
    <property type="entry name" value="PRK05282.1"/>
    <property type="match status" value="1"/>
</dbReference>
<name>A0A1G1W9Z7_9BACT</name>
<evidence type="ECO:0000256" key="4">
    <source>
        <dbReference type="ARBA" id="ARBA00022825"/>
    </source>
</evidence>
<organism evidence="5 6">
    <name type="scientific">Candidatus Woykebacteria bacterium RBG_13_40_15</name>
    <dbReference type="NCBI Taxonomy" id="1802593"/>
    <lineage>
        <taxon>Bacteria</taxon>
        <taxon>Candidatus Woykeibacteriota</taxon>
    </lineage>
</organism>
<dbReference type="AlphaFoldDB" id="A0A1G1W9Z7"/>
<comment type="similarity">
    <text evidence="1">Belongs to the peptidase S51 family.</text>
</comment>
<dbReference type="GO" id="GO:0006508">
    <property type="term" value="P:proteolysis"/>
    <property type="evidence" value="ECO:0007669"/>
    <property type="project" value="UniProtKB-KW"/>
</dbReference>
<comment type="caution">
    <text evidence="5">The sequence shown here is derived from an EMBL/GenBank/DDBJ whole genome shotgun (WGS) entry which is preliminary data.</text>
</comment>
<keyword evidence="3" id="KW-0378">Hydrolase</keyword>
<dbReference type="Proteomes" id="UP000176631">
    <property type="component" value="Unassembled WGS sequence"/>
</dbReference>
<protein>
    <recommendedName>
        <fullName evidence="7">Dipeptidase E</fullName>
    </recommendedName>
</protein>
<keyword evidence="2" id="KW-0645">Protease</keyword>
<evidence type="ECO:0000256" key="3">
    <source>
        <dbReference type="ARBA" id="ARBA00022801"/>
    </source>
</evidence>
<dbReference type="GO" id="GO:0008236">
    <property type="term" value="F:serine-type peptidase activity"/>
    <property type="evidence" value="ECO:0007669"/>
    <property type="project" value="UniProtKB-KW"/>
</dbReference>
<dbReference type="Gene3D" id="3.40.50.880">
    <property type="match status" value="1"/>
</dbReference>
<dbReference type="SUPFAM" id="SSF52317">
    <property type="entry name" value="Class I glutamine amidotransferase-like"/>
    <property type="match status" value="1"/>
</dbReference>
<dbReference type="PANTHER" id="PTHR20842">
    <property type="entry name" value="PROTEASE S51 ALPHA-ASPARTYL DIPEPTIDASE"/>
    <property type="match status" value="1"/>
</dbReference>